<feature type="region of interest" description="Disordered" evidence="8">
    <location>
        <begin position="35"/>
        <end position="69"/>
    </location>
</feature>
<dbReference type="Gene3D" id="1.20.1740.10">
    <property type="entry name" value="Amino acid/polyamine transporter I"/>
    <property type="match status" value="1"/>
</dbReference>
<dbReference type="EMBL" id="JYDO01000133">
    <property type="protein sequence ID" value="KRZ69591.1"/>
    <property type="molecule type" value="Genomic_DNA"/>
</dbReference>
<keyword evidence="3" id="KW-0813">Transport</keyword>
<dbReference type="FunFam" id="1.20.1740.10:FF:000003">
    <property type="entry name" value="Y+L amino acid transporter 1 isoform X1"/>
    <property type="match status" value="1"/>
</dbReference>
<feature type="transmembrane region" description="Helical" evidence="9">
    <location>
        <begin position="89"/>
        <end position="109"/>
    </location>
</feature>
<dbReference type="GO" id="GO:0015179">
    <property type="term" value="F:L-amino acid transmembrane transporter activity"/>
    <property type="evidence" value="ECO:0007669"/>
    <property type="project" value="TreeGrafter"/>
</dbReference>
<keyword evidence="5 9" id="KW-0812">Transmembrane</keyword>
<evidence type="ECO:0000256" key="1">
    <source>
        <dbReference type="ARBA" id="ARBA00004651"/>
    </source>
</evidence>
<name>A0A0V1MCS3_9BILA</name>
<proteinExistence type="inferred from homology"/>
<feature type="transmembrane region" description="Helical" evidence="9">
    <location>
        <begin position="208"/>
        <end position="227"/>
    </location>
</feature>
<evidence type="ECO:0000256" key="8">
    <source>
        <dbReference type="SAM" id="MobiDB-lite"/>
    </source>
</evidence>
<dbReference type="PANTHER" id="PTHR11785:SF528">
    <property type="entry name" value="AMINO ACID TRANSPORTER PROTEIN JHI-21"/>
    <property type="match status" value="1"/>
</dbReference>
<comment type="subcellular location">
    <subcellularLocation>
        <location evidence="1">Cell membrane</location>
        <topology evidence="1">Multi-pass membrane protein</topology>
    </subcellularLocation>
</comment>
<feature type="compositionally biased region" description="Low complexity" evidence="8">
    <location>
        <begin position="58"/>
        <end position="69"/>
    </location>
</feature>
<keyword evidence="11" id="KW-1185">Reference proteome</keyword>
<evidence type="ECO:0000256" key="7">
    <source>
        <dbReference type="ARBA" id="ARBA00023136"/>
    </source>
</evidence>
<feature type="transmembrane region" description="Helical" evidence="9">
    <location>
        <begin position="468"/>
        <end position="489"/>
    </location>
</feature>
<comment type="caution">
    <text evidence="10">The sequence shown here is derived from an EMBL/GenBank/DDBJ whole genome shotgun (WGS) entry which is preliminary data.</text>
</comment>
<feature type="transmembrane region" description="Helical" evidence="9">
    <location>
        <begin position="272"/>
        <end position="294"/>
    </location>
</feature>
<feature type="transmembrane region" description="Helical" evidence="9">
    <location>
        <begin position="121"/>
        <end position="145"/>
    </location>
</feature>
<dbReference type="PANTHER" id="PTHR11785">
    <property type="entry name" value="AMINO ACID TRANSPORTER"/>
    <property type="match status" value="1"/>
</dbReference>
<dbReference type="InterPro" id="IPR002293">
    <property type="entry name" value="AA/rel_permease1"/>
</dbReference>
<evidence type="ECO:0000256" key="6">
    <source>
        <dbReference type="ARBA" id="ARBA00022989"/>
    </source>
</evidence>
<evidence type="ECO:0000313" key="11">
    <source>
        <dbReference type="Proteomes" id="UP000054843"/>
    </source>
</evidence>
<feature type="transmembrane region" description="Helical" evidence="9">
    <location>
        <begin position="430"/>
        <end position="456"/>
    </location>
</feature>
<dbReference type="Proteomes" id="UP000054843">
    <property type="component" value="Unassembled WGS sequence"/>
</dbReference>
<gene>
    <name evidence="10" type="primary">TMEM259</name>
    <name evidence="10" type="ORF">T10_9733</name>
</gene>
<sequence length="544" mass="59755">LRLVAKIQSVVVREVNLKMMSNNENDLESQSMLQAGDMPSSKTASPILNGINDTGGRTATTTTPTTTPTTATTATAEANTQGLRLKQRIGLFNGCAIIIGVIVGSGIFVSPKGVIMESGSVGMSLVVWLSCGIFSLMGALCYAELGTSIPKSGGDYAYIKEAFGEIPAFLFLWVSLVIINPSSNAITALTFANYVLQPIFGHCDIPDAAIRMFAFLIICLLLFINCYNVSWATKTQNIFTVTKVLALLIIIITGFVWLGLGNTEHFKNPWDGTILNFGSTSLAFYQGIYSFAGWNYLNFVTEELKNPYQNLPRAIYISLPTVTLIYVFCNMAYFAVLGIDGVIDSNAVAVSFADAYMGKLSFLMPIFVACSTVGSLNGVLFAASRMFFVGARDGQLPELLGMINYKLVTPLPSLIVLGVFSLIMLCTTDLFLLINYTAFTEALMVTFAGASLLYLRWKQPNLPRPIKLNLLIPIFFMIMCLFLLIFPFFVSPFEVIIGLVITLSGIPVYFIGVYWKSKPKWFTDSWVKFTHFCQKLCISVPEEN</sequence>
<feature type="compositionally biased region" description="Polar residues" evidence="8">
    <location>
        <begin position="40"/>
        <end position="57"/>
    </location>
</feature>
<evidence type="ECO:0000256" key="4">
    <source>
        <dbReference type="ARBA" id="ARBA00022475"/>
    </source>
</evidence>
<dbReference type="InterPro" id="IPR050598">
    <property type="entry name" value="AminoAcid_Transporter"/>
</dbReference>
<feature type="transmembrane region" description="Helical" evidence="9">
    <location>
        <begin position="315"/>
        <end position="336"/>
    </location>
</feature>
<feature type="transmembrane region" description="Helical" evidence="9">
    <location>
        <begin position="166"/>
        <end position="196"/>
    </location>
</feature>
<reference evidence="10 11" key="1">
    <citation type="submission" date="2015-01" db="EMBL/GenBank/DDBJ databases">
        <title>Evolution of Trichinella species and genotypes.</title>
        <authorList>
            <person name="Korhonen P.K."/>
            <person name="Edoardo P."/>
            <person name="Giuseppe L.R."/>
            <person name="Gasser R.B."/>
        </authorList>
    </citation>
    <scope>NUCLEOTIDE SEQUENCE [LARGE SCALE GENOMIC DNA]</scope>
    <source>
        <strain evidence="10">ISS1980</strain>
    </source>
</reference>
<feature type="transmembrane region" description="Helical" evidence="9">
    <location>
        <begin position="495"/>
        <end position="515"/>
    </location>
</feature>
<dbReference type="Pfam" id="PF13520">
    <property type="entry name" value="AA_permease_2"/>
    <property type="match status" value="1"/>
</dbReference>
<protein>
    <submittedName>
        <fullName evidence="10">Large neutral amino acids transporter small subunit 2</fullName>
    </submittedName>
</protein>
<keyword evidence="6 9" id="KW-1133">Transmembrane helix</keyword>
<feature type="transmembrane region" description="Helical" evidence="9">
    <location>
        <begin position="239"/>
        <end position="260"/>
    </location>
</feature>
<dbReference type="PIRSF" id="PIRSF006060">
    <property type="entry name" value="AA_transporter"/>
    <property type="match status" value="1"/>
</dbReference>
<organism evidence="10 11">
    <name type="scientific">Trichinella papuae</name>
    <dbReference type="NCBI Taxonomy" id="268474"/>
    <lineage>
        <taxon>Eukaryota</taxon>
        <taxon>Metazoa</taxon>
        <taxon>Ecdysozoa</taxon>
        <taxon>Nematoda</taxon>
        <taxon>Enoplea</taxon>
        <taxon>Dorylaimia</taxon>
        <taxon>Trichinellida</taxon>
        <taxon>Trichinellidae</taxon>
        <taxon>Trichinella</taxon>
    </lineage>
</organism>
<evidence type="ECO:0000256" key="5">
    <source>
        <dbReference type="ARBA" id="ARBA00022692"/>
    </source>
</evidence>
<evidence type="ECO:0000313" key="10">
    <source>
        <dbReference type="EMBL" id="KRZ69591.1"/>
    </source>
</evidence>
<evidence type="ECO:0000256" key="9">
    <source>
        <dbReference type="SAM" id="Phobius"/>
    </source>
</evidence>
<comment type="similarity">
    <text evidence="2">Belongs to the amino acid-polyamine-organocation (APC) superfamily. L-type amino acid transporter (LAT) (TC 2.A.3.8) family.</text>
</comment>
<keyword evidence="4" id="KW-1003">Cell membrane</keyword>
<feature type="transmembrane region" description="Helical" evidence="9">
    <location>
        <begin position="403"/>
        <end position="424"/>
    </location>
</feature>
<evidence type="ECO:0000256" key="3">
    <source>
        <dbReference type="ARBA" id="ARBA00022448"/>
    </source>
</evidence>
<feature type="transmembrane region" description="Helical" evidence="9">
    <location>
        <begin position="362"/>
        <end position="383"/>
    </location>
</feature>
<feature type="non-terminal residue" evidence="10">
    <location>
        <position position="1"/>
    </location>
</feature>
<accession>A0A0V1MCS3</accession>
<evidence type="ECO:0000256" key="2">
    <source>
        <dbReference type="ARBA" id="ARBA00007040"/>
    </source>
</evidence>
<dbReference type="AlphaFoldDB" id="A0A0V1MCS3"/>
<dbReference type="GO" id="GO:0005886">
    <property type="term" value="C:plasma membrane"/>
    <property type="evidence" value="ECO:0007669"/>
    <property type="project" value="UniProtKB-SubCell"/>
</dbReference>
<keyword evidence="7 9" id="KW-0472">Membrane</keyword>